<keyword evidence="1" id="KW-0560">Oxidoreductase</keyword>
<proteinExistence type="inferred from homology"/>
<comment type="similarity">
    <text evidence="1">Belongs to the iron/ascorbate-dependent oxidoreductase family.</text>
</comment>
<dbReference type="PANTHER" id="PTHR47990">
    <property type="entry name" value="2-OXOGLUTARATE (2OG) AND FE(II)-DEPENDENT OXYGENASE SUPERFAMILY PROTEIN-RELATED"/>
    <property type="match status" value="1"/>
</dbReference>
<gene>
    <name evidence="3" type="ORF">BD311DRAFT_769971</name>
</gene>
<feature type="domain" description="Fe2OG dioxygenase" evidence="2">
    <location>
        <begin position="179"/>
        <end position="284"/>
    </location>
</feature>
<evidence type="ECO:0000256" key="1">
    <source>
        <dbReference type="RuleBase" id="RU003682"/>
    </source>
</evidence>
<dbReference type="GO" id="GO:0016491">
    <property type="term" value="F:oxidoreductase activity"/>
    <property type="evidence" value="ECO:0007669"/>
    <property type="project" value="UniProtKB-KW"/>
</dbReference>
<dbReference type="OrthoDB" id="288590at2759"/>
<dbReference type="SUPFAM" id="SSF51197">
    <property type="entry name" value="Clavaminate synthase-like"/>
    <property type="match status" value="1"/>
</dbReference>
<keyword evidence="1" id="KW-0479">Metal-binding</keyword>
<dbReference type="Gene3D" id="2.60.120.330">
    <property type="entry name" value="B-lactam Antibiotic, Isopenicillin N Synthase, Chain"/>
    <property type="match status" value="1"/>
</dbReference>
<dbReference type="PROSITE" id="PS51471">
    <property type="entry name" value="FE2OG_OXY"/>
    <property type="match status" value="1"/>
</dbReference>
<dbReference type="GO" id="GO:0046872">
    <property type="term" value="F:metal ion binding"/>
    <property type="evidence" value="ECO:0007669"/>
    <property type="project" value="UniProtKB-KW"/>
</dbReference>
<evidence type="ECO:0000313" key="3">
    <source>
        <dbReference type="EMBL" id="TBU22681.1"/>
    </source>
</evidence>
<dbReference type="InterPro" id="IPR050231">
    <property type="entry name" value="Iron_ascorbate_oxido_reductase"/>
</dbReference>
<name>A0A4Q9MAG7_9APHY</name>
<keyword evidence="1" id="KW-0408">Iron</keyword>
<dbReference type="InterPro" id="IPR027443">
    <property type="entry name" value="IPNS-like_sf"/>
</dbReference>
<dbReference type="InterPro" id="IPR026992">
    <property type="entry name" value="DIOX_N"/>
</dbReference>
<accession>A0A4Q9MAG7</accession>
<dbReference type="InterPro" id="IPR005123">
    <property type="entry name" value="Oxoglu/Fe-dep_dioxygenase_dom"/>
</dbReference>
<organism evidence="3">
    <name type="scientific">Dichomitus squalens</name>
    <dbReference type="NCBI Taxonomy" id="114155"/>
    <lineage>
        <taxon>Eukaryota</taxon>
        <taxon>Fungi</taxon>
        <taxon>Dikarya</taxon>
        <taxon>Basidiomycota</taxon>
        <taxon>Agaricomycotina</taxon>
        <taxon>Agaricomycetes</taxon>
        <taxon>Polyporales</taxon>
        <taxon>Polyporaceae</taxon>
        <taxon>Dichomitus</taxon>
    </lineage>
</organism>
<dbReference type="Pfam" id="PF14226">
    <property type="entry name" value="DIOX_N"/>
    <property type="match status" value="1"/>
</dbReference>
<dbReference type="EMBL" id="ML143531">
    <property type="protein sequence ID" value="TBU22681.1"/>
    <property type="molecule type" value="Genomic_DNA"/>
</dbReference>
<evidence type="ECO:0000259" key="2">
    <source>
        <dbReference type="PROSITE" id="PS51471"/>
    </source>
</evidence>
<reference evidence="3" key="1">
    <citation type="submission" date="2019-01" db="EMBL/GenBank/DDBJ databases">
        <title>Draft genome sequences of three monokaryotic isolates of the white-rot basidiomycete fungus Dichomitus squalens.</title>
        <authorList>
            <consortium name="DOE Joint Genome Institute"/>
            <person name="Lopez S.C."/>
            <person name="Andreopoulos B."/>
            <person name="Pangilinan J."/>
            <person name="Lipzen A."/>
            <person name="Riley R."/>
            <person name="Ahrendt S."/>
            <person name="Ng V."/>
            <person name="Barry K."/>
            <person name="Daum C."/>
            <person name="Grigoriev I.V."/>
            <person name="Hilden K.S."/>
            <person name="Makela M.R."/>
            <person name="de Vries R.P."/>
        </authorList>
    </citation>
    <scope>NUCLEOTIDE SEQUENCE [LARGE SCALE GENOMIC DNA]</scope>
    <source>
        <strain evidence="3">OM18370.1</strain>
    </source>
</reference>
<dbReference type="AlphaFoldDB" id="A0A4Q9MAG7"/>
<dbReference type="InterPro" id="IPR044861">
    <property type="entry name" value="IPNS-like_FE2OG_OXY"/>
</dbReference>
<protein>
    <submittedName>
        <fullName evidence="3">Clavaminate synthase-like protein</fullName>
    </submittedName>
</protein>
<dbReference type="Proteomes" id="UP000292957">
    <property type="component" value="Unassembled WGS sequence"/>
</dbReference>
<dbReference type="Pfam" id="PF03171">
    <property type="entry name" value="2OG-FeII_Oxy"/>
    <property type="match status" value="1"/>
</dbReference>
<sequence>MPGLLNFPTFPEGVPTHPLLIIDYALLEAGDEGEIDRLWQAATELGFWYLKNHGLDAEVNAMFDLGAQTFALPSEDKVPYSYQEDGSSFGYKAMGSCVIDEKGTRDTTEAMDVSQDDVLAYPIKVHQAYPVTIGAGIDSTVRPFVVKSMDINLHILSIMDGKLGLLKGTLASLCKPEDQSGSTLRLIRNPPAITPSAQTFVGAHTDFGALTILHNRLGGLQVLVPGQEDWQFVKPLEGHAICNVGDALNIFSGGIMRSNIHRVVPPPKEQAKLERWSLVFFTRPSYNTPMKALTEHSAIVAEAVVKAPAGKFDSGVTAGEWLARRIRGTRAAQYKDSETFKTDFRGTEDIAL</sequence>